<dbReference type="PROSITE" id="PS00061">
    <property type="entry name" value="ADH_SHORT"/>
    <property type="match status" value="1"/>
</dbReference>
<evidence type="ECO:0000256" key="3">
    <source>
        <dbReference type="ARBA" id="ARBA00023002"/>
    </source>
</evidence>
<dbReference type="HOGENOM" id="CLU_010194_1_0_1"/>
<dbReference type="InterPro" id="IPR002347">
    <property type="entry name" value="SDR_fam"/>
</dbReference>
<dbReference type="GO" id="GO:0016491">
    <property type="term" value="F:oxidoreductase activity"/>
    <property type="evidence" value="ECO:0007669"/>
    <property type="project" value="UniProtKB-KW"/>
</dbReference>
<dbReference type="PANTHER" id="PTHR24321">
    <property type="entry name" value="DEHYDROGENASES, SHORT CHAIN"/>
    <property type="match status" value="1"/>
</dbReference>
<protein>
    <submittedName>
        <fullName evidence="4">Uncharacterized protein</fullName>
    </submittedName>
</protein>
<evidence type="ECO:0000313" key="4">
    <source>
        <dbReference type="EMBL" id="KIM95739.1"/>
    </source>
</evidence>
<proteinExistence type="inferred from homology"/>
<dbReference type="STRING" id="913774.A0A0C3GWX3"/>
<dbReference type="CDD" id="cd05233">
    <property type="entry name" value="SDR_c"/>
    <property type="match status" value="1"/>
</dbReference>
<name>A0A0C3GWX3_OIDMZ</name>
<evidence type="ECO:0000256" key="2">
    <source>
        <dbReference type="ARBA" id="ARBA00022857"/>
    </source>
</evidence>
<sequence>MSLKGKVIAISGASSGIGLEAARECLAQGAQISICSRNSNNLAKGFKALAATYPRESILSTVVDVTDSTAVSSWIENTVTHFGHLDGAVNNAGIGTEGGATAPLMSMSNEAWDNMIKTNLSGVFYAMRSEITAMLKNERDANGSAGSIVNISSLGGILGFPGASHYSATKWAVIGLARSVAKEMGRHGIRANAVCPGVIDTPMVEGAVGDLSEGLRSVAETSSLGRMGNAAECAGIIAFLLSDKASYITGTSQVVDGGSSA</sequence>
<dbReference type="OrthoDB" id="1669814at2759"/>
<dbReference type="PANTHER" id="PTHR24321:SF8">
    <property type="entry name" value="ESTRADIOL 17-BETA-DEHYDROGENASE 8-RELATED"/>
    <property type="match status" value="1"/>
</dbReference>
<dbReference type="GO" id="GO:0009688">
    <property type="term" value="P:abscisic acid biosynthetic process"/>
    <property type="evidence" value="ECO:0007669"/>
    <property type="project" value="UniProtKB-ARBA"/>
</dbReference>
<accession>A0A0C3GWX3</accession>
<dbReference type="Proteomes" id="UP000054321">
    <property type="component" value="Unassembled WGS sequence"/>
</dbReference>
<dbReference type="Gene3D" id="3.40.50.720">
    <property type="entry name" value="NAD(P)-binding Rossmann-like Domain"/>
    <property type="match status" value="1"/>
</dbReference>
<evidence type="ECO:0000313" key="5">
    <source>
        <dbReference type="Proteomes" id="UP000054321"/>
    </source>
</evidence>
<reference evidence="5" key="2">
    <citation type="submission" date="2015-01" db="EMBL/GenBank/DDBJ databases">
        <title>Evolutionary Origins and Diversification of the Mycorrhizal Mutualists.</title>
        <authorList>
            <consortium name="DOE Joint Genome Institute"/>
            <consortium name="Mycorrhizal Genomics Consortium"/>
            <person name="Kohler A."/>
            <person name="Kuo A."/>
            <person name="Nagy L.G."/>
            <person name="Floudas D."/>
            <person name="Copeland A."/>
            <person name="Barry K.W."/>
            <person name="Cichocki N."/>
            <person name="Veneault-Fourrey C."/>
            <person name="LaButti K."/>
            <person name="Lindquist E.A."/>
            <person name="Lipzen A."/>
            <person name="Lundell T."/>
            <person name="Morin E."/>
            <person name="Murat C."/>
            <person name="Riley R."/>
            <person name="Ohm R."/>
            <person name="Sun H."/>
            <person name="Tunlid A."/>
            <person name="Henrissat B."/>
            <person name="Grigoriev I.V."/>
            <person name="Hibbett D.S."/>
            <person name="Martin F."/>
        </authorList>
    </citation>
    <scope>NUCLEOTIDE SEQUENCE [LARGE SCALE GENOMIC DNA]</scope>
    <source>
        <strain evidence="5">Zn</strain>
    </source>
</reference>
<gene>
    <name evidence="4" type="ORF">OIDMADRAFT_133527</name>
</gene>
<organism evidence="4 5">
    <name type="scientific">Oidiodendron maius (strain Zn)</name>
    <dbReference type="NCBI Taxonomy" id="913774"/>
    <lineage>
        <taxon>Eukaryota</taxon>
        <taxon>Fungi</taxon>
        <taxon>Dikarya</taxon>
        <taxon>Ascomycota</taxon>
        <taxon>Pezizomycotina</taxon>
        <taxon>Leotiomycetes</taxon>
        <taxon>Leotiomycetes incertae sedis</taxon>
        <taxon>Myxotrichaceae</taxon>
        <taxon>Oidiodendron</taxon>
    </lineage>
</organism>
<reference evidence="4 5" key="1">
    <citation type="submission" date="2014-04" db="EMBL/GenBank/DDBJ databases">
        <authorList>
            <consortium name="DOE Joint Genome Institute"/>
            <person name="Kuo A."/>
            <person name="Martino E."/>
            <person name="Perotto S."/>
            <person name="Kohler A."/>
            <person name="Nagy L.G."/>
            <person name="Floudas D."/>
            <person name="Copeland A."/>
            <person name="Barry K.W."/>
            <person name="Cichocki N."/>
            <person name="Veneault-Fourrey C."/>
            <person name="LaButti K."/>
            <person name="Lindquist E.A."/>
            <person name="Lipzen A."/>
            <person name="Lundell T."/>
            <person name="Morin E."/>
            <person name="Murat C."/>
            <person name="Sun H."/>
            <person name="Tunlid A."/>
            <person name="Henrissat B."/>
            <person name="Grigoriev I.V."/>
            <person name="Hibbett D.S."/>
            <person name="Martin F."/>
            <person name="Nordberg H.P."/>
            <person name="Cantor M.N."/>
            <person name="Hua S.X."/>
        </authorList>
    </citation>
    <scope>NUCLEOTIDE SEQUENCE [LARGE SCALE GENOMIC DNA]</scope>
    <source>
        <strain evidence="4 5">Zn</strain>
    </source>
</reference>
<dbReference type="InParanoid" id="A0A0C3GWX3"/>
<dbReference type="AlphaFoldDB" id="A0A0C3GWX3"/>
<dbReference type="PRINTS" id="PR00080">
    <property type="entry name" value="SDRFAMILY"/>
</dbReference>
<keyword evidence="3" id="KW-0560">Oxidoreductase</keyword>
<keyword evidence="2" id="KW-0521">NADP</keyword>
<evidence type="ECO:0000256" key="1">
    <source>
        <dbReference type="ARBA" id="ARBA00006484"/>
    </source>
</evidence>
<dbReference type="InterPro" id="IPR036291">
    <property type="entry name" value="NAD(P)-bd_dom_sf"/>
</dbReference>
<dbReference type="PRINTS" id="PR00081">
    <property type="entry name" value="GDHRDH"/>
</dbReference>
<keyword evidence="5" id="KW-1185">Reference proteome</keyword>
<dbReference type="SUPFAM" id="SSF51735">
    <property type="entry name" value="NAD(P)-binding Rossmann-fold domains"/>
    <property type="match status" value="1"/>
</dbReference>
<dbReference type="InterPro" id="IPR020904">
    <property type="entry name" value="Sc_DH/Rdtase_CS"/>
</dbReference>
<comment type="similarity">
    <text evidence="1">Belongs to the short-chain dehydrogenases/reductases (SDR) family.</text>
</comment>
<dbReference type="EMBL" id="KN832886">
    <property type="protein sequence ID" value="KIM95739.1"/>
    <property type="molecule type" value="Genomic_DNA"/>
</dbReference>
<dbReference type="Pfam" id="PF13561">
    <property type="entry name" value="adh_short_C2"/>
    <property type="match status" value="1"/>
</dbReference>
<dbReference type="FunFam" id="3.40.50.720:FF:000084">
    <property type="entry name" value="Short-chain dehydrogenase reductase"/>
    <property type="match status" value="1"/>
</dbReference>